<evidence type="ECO:0000313" key="2">
    <source>
        <dbReference type="EMBL" id="AIH03543.1"/>
    </source>
</evidence>
<gene>
    <name evidence="2" type="ORF">HL41_01140</name>
</gene>
<evidence type="ECO:0000259" key="1">
    <source>
        <dbReference type="Pfam" id="PF07238"/>
    </source>
</evidence>
<dbReference type="OrthoDB" id="9787601at2"/>
<proteinExistence type="predicted"/>
<dbReference type="Proteomes" id="UP000028481">
    <property type="component" value="Chromosome"/>
</dbReference>
<feature type="domain" description="PilZ" evidence="1">
    <location>
        <begin position="84"/>
        <end position="157"/>
    </location>
</feature>
<dbReference type="eggNOG" id="ENOG50334I3">
    <property type="taxonomic scope" value="Bacteria"/>
</dbReference>
<keyword evidence="3" id="KW-1185">Reference proteome</keyword>
<dbReference type="AlphaFoldDB" id="A0A075WT12"/>
<dbReference type="RefSeq" id="WP_038063390.1">
    <property type="nucleotide sequence ID" value="NZ_CP008796.1"/>
</dbReference>
<accession>A0A075WT12</accession>
<reference evidence="2 3" key="1">
    <citation type="journal article" date="2015" name="Genome Announc.">
        <title>Genome Sequence of a Sulfate-Reducing Thermophilic Bacterium, Thermodesulfobacterium commune DSM 2178T (Phylum Thermodesulfobacteria).</title>
        <authorList>
            <person name="Bhatnagar S."/>
            <person name="Badger J.H."/>
            <person name="Madupu R."/>
            <person name="Khouri H.M."/>
            <person name="O'Connor E.M."/>
            <person name="Robb F.T."/>
            <person name="Ward N.L."/>
            <person name="Eisen J.A."/>
        </authorList>
    </citation>
    <scope>NUCLEOTIDE SEQUENCE [LARGE SCALE GENOMIC DNA]</scope>
    <source>
        <strain evidence="2 3">DSM 2178</strain>
    </source>
</reference>
<dbReference type="GO" id="GO:0035438">
    <property type="term" value="F:cyclic-di-GMP binding"/>
    <property type="evidence" value="ECO:0007669"/>
    <property type="project" value="InterPro"/>
</dbReference>
<dbReference type="InterPro" id="IPR009875">
    <property type="entry name" value="PilZ_domain"/>
</dbReference>
<name>A0A075WT12_9BACT</name>
<dbReference type="KEGG" id="tcm:HL41_01140"/>
<sequence>MGREAVRIDVVIPLEVTKLDPSEIENRIAHVVGDTSVFSYIPVKDTIDEALNSWLKLINAKLDYLINLMSREKEGFNKLPYKKVNLSEKGLRFISQEPFEINDFVEIKTVLDLYQPVGFYLYGKVVRCKPVEGKFEVAVEFVNLTKDIREKIGFFILQKEREIIREMREI</sequence>
<dbReference type="Pfam" id="PF07238">
    <property type="entry name" value="PilZ"/>
    <property type="match status" value="1"/>
</dbReference>
<dbReference type="STRING" id="289377.HL41_01140"/>
<dbReference type="EMBL" id="CP008796">
    <property type="protein sequence ID" value="AIH03543.1"/>
    <property type="molecule type" value="Genomic_DNA"/>
</dbReference>
<dbReference type="PaxDb" id="289377-HL41_01140"/>
<protein>
    <recommendedName>
        <fullName evidence="1">PilZ domain-containing protein</fullName>
    </recommendedName>
</protein>
<evidence type="ECO:0000313" key="3">
    <source>
        <dbReference type="Proteomes" id="UP000028481"/>
    </source>
</evidence>
<dbReference type="HOGENOM" id="CLU_1509938_0_0_0"/>
<organism evidence="2 3">
    <name type="scientific">Thermodesulfobacterium commune DSM 2178</name>
    <dbReference type="NCBI Taxonomy" id="289377"/>
    <lineage>
        <taxon>Bacteria</taxon>
        <taxon>Pseudomonadati</taxon>
        <taxon>Thermodesulfobacteriota</taxon>
        <taxon>Thermodesulfobacteria</taxon>
        <taxon>Thermodesulfobacteriales</taxon>
        <taxon>Thermodesulfobacteriaceae</taxon>
        <taxon>Thermodesulfobacterium</taxon>
    </lineage>
</organism>